<dbReference type="RefSeq" id="WP_034211362.1">
    <property type="nucleotide sequence ID" value="NZ_AVCK01000012.1"/>
</dbReference>
<dbReference type="OrthoDB" id="9798632at2"/>
<dbReference type="EMBL" id="AVCK01000012">
    <property type="protein sequence ID" value="KFN47183.1"/>
    <property type="molecule type" value="Genomic_DNA"/>
</dbReference>
<gene>
    <name evidence="2" type="ORF">N787_02455</name>
</gene>
<sequence>MSPVRRVLLAGASGLVGSEVRRQLIARADGPAVVSLLRRPRQPHPPRDLEWVADLSDPAHDDDLTASLRALAGDFDACVCALGTTIRQAGSREAFLAVDRDLVIRVATVARALGATRMVLVSSVGASAQSDNFYLRVKGETERALGELGFERLDLMRPGLLLGERSEKRPAEQWGQRLAPLANPLLRGPLRRYRAIAAADVAAAAVAVLAQGEGGRHVHENAGLMALARA</sequence>
<dbReference type="InterPro" id="IPR036291">
    <property type="entry name" value="NAD(P)-bd_dom_sf"/>
</dbReference>
<dbReference type="AlphaFoldDB" id="A0A091B3K1"/>
<protein>
    <recommendedName>
        <fullName evidence="1">NAD(P)-binding domain-containing protein</fullName>
    </recommendedName>
</protein>
<evidence type="ECO:0000259" key="1">
    <source>
        <dbReference type="Pfam" id="PF13460"/>
    </source>
</evidence>
<accession>A0A091B3K1</accession>
<keyword evidence="3" id="KW-1185">Reference proteome</keyword>
<reference evidence="2 3" key="1">
    <citation type="submission" date="2013-09" db="EMBL/GenBank/DDBJ databases">
        <title>Genome sequencing of Arenimonas metalli.</title>
        <authorList>
            <person name="Chen F."/>
            <person name="Wang G."/>
        </authorList>
    </citation>
    <scope>NUCLEOTIDE SEQUENCE [LARGE SCALE GENOMIC DNA]</scope>
    <source>
        <strain evidence="2 3">CF5-1</strain>
    </source>
</reference>
<dbReference type="PANTHER" id="PTHR14097">
    <property type="entry name" value="OXIDOREDUCTASE HTATIP2"/>
    <property type="match status" value="1"/>
</dbReference>
<dbReference type="PATRIC" id="fig|1384056.3.peg.1104"/>
<dbReference type="Proteomes" id="UP000029393">
    <property type="component" value="Unassembled WGS sequence"/>
</dbReference>
<dbReference type="STRING" id="1384056.N787_02455"/>
<name>A0A091B3K1_9GAMM</name>
<dbReference type="Gene3D" id="3.40.50.720">
    <property type="entry name" value="NAD(P)-binding Rossmann-like Domain"/>
    <property type="match status" value="1"/>
</dbReference>
<evidence type="ECO:0000313" key="2">
    <source>
        <dbReference type="EMBL" id="KFN47183.1"/>
    </source>
</evidence>
<organism evidence="2 3">
    <name type="scientific">Arenimonas metalli CF5-1</name>
    <dbReference type="NCBI Taxonomy" id="1384056"/>
    <lineage>
        <taxon>Bacteria</taxon>
        <taxon>Pseudomonadati</taxon>
        <taxon>Pseudomonadota</taxon>
        <taxon>Gammaproteobacteria</taxon>
        <taxon>Lysobacterales</taxon>
        <taxon>Lysobacteraceae</taxon>
        <taxon>Arenimonas</taxon>
    </lineage>
</organism>
<evidence type="ECO:0000313" key="3">
    <source>
        <dbReference type="Proteomes" id="UP000029393"/>
    </source>
</evidence>
<feature type="domain" description="NAD(P)-binding" evidence="1">
    <location>
        <begin position="11"/>
        <end position="210"/>
    </location>
</feature>
<proteinExistence type="predicted"/>
<dbReference type="SUPFAM" id="SSF51735">
    <property type="entry name" value="NAD(P)-binding Rossmann-fold domains"/>
    <property type="match status" value="1"/>
</dbReference>
<comment type="caution">
    <text evidence="2">The sequence shown here is derived from an EMBL/GenBank/DDBJ whole genome shotgun (WGS) entry which is preliminary data.</text>
</comment>
<dbReference type="InterPro" id="IPR016040">
    <property type="entry name" value="NAD(P)-bd_dom"/>
</dbReference>
<dbReference type="Pfam" id="PF13460">
    <property type="entry name" value="NAD_binding_10"/>
    <property type="match status" value="1"/>
</dbReference>
<dbReference type="eggNOG" id="COG0702">
    <property type="taxonomic scope" value="Bacteria"/>
</dbReference>
<dbReference type="PANTHER" id="PTHR14097:SF7">
    <property type="entry name" value="OXIDOREDUCTASE HTATIP2"/>
    <property type="match status" value="1"/>
</dbReference>